<proteinExistence type="predicted"/>
<reference evidence="2" key="1">
    <citation type="journal article" date="2023" name="G3 (Bethesda)">
        <title>Genome assembly and association tests identify interacting loci associated with vigor, precocity, and sex in interspecific pistachio rootstocks.</title>
        <authorList>
            <person name="Palmer W."/>
            <person name="Jacygrad E."/>
            <person name="Sagayaradj S."/>
            <person name="Cavanaugh K."/>
            <person name="Han R."/>
            <person name="Bertier L."/>
            <person name="Beede B."/>
            <person name="Kafkas S."/>
            <person name="Golino D."/>
            <person name="Preece J."/>
            <person name="Michelmore R."/>
        </authorList>
    </citation>
    <scope>NUCLEOTIDE SEQUENCE [LARGE SCALE GENOMIC DNA]</scope>
</reference>
<dbReference type="Proteomes" id="UP001163603">
    <property type="component" value="Chromosome 1"/>
</dbReference>
<dbReference type="EMBL" id="CM047736">
    <property type="protein sequence ID" value="KAJ0051377.1"/>
    <property type="molecule type" value="Genomic_DNA"/>
</dbReference>
<keyword evidence="2" id="KW-1185">Reference proteome</keyword>
<gene>
    <name evidence="1" type="ORF">Pint_03303</name>
</gene>
<name>A0ACC0ZH59_9ROSI</name>
<comment type="caution">
    <text evidence="1">The sequence shown here is derived from an EMBL/GenBank/DDBJ whole genome shotgun (WGS) entry which is preliminary data.</text>
</comment>
<accession>A0ACC0ZH59</accession>
<sequence>MAKSAAQRILGRMYSWWWDSHISPKKFQMASGESYGSSNNGEAFPNQIPFAMGDDGDPRTPEMGPRRALVDHDELQNDSLGLSSSHLPP</sequence>
<protein>
    <submittedName>
        <fullName evidence="1">Uncharacterized protein</fullName>
    </submittedName>
</protein>
<organism evidence="1 2">
    <name type="scientific">Pistacia integerrima</name>
    <dbReference type="NCBI Taxonomy" id="434235"/>
    <lineage>
        <taxon>Eukaryota</taxon>
        <taxon>Viridiplantae</taxon>
        <taxon>Streptophyta</taxon>
        <taxon>Embryophyta</taxon>
        <taxon>Tracheophyta</taxon>
        <taxon>Spermatophyta</taxon>
        <taxon>Magnoliopsida</taxon>
        <taxon>eudicotyledons</taxon>
        <taxon>Gunneridae</taxon>
        <taxon>Pentapetalae</taxon>
        <taxon>rosids</taxon>
        <taxon>malvids</taxon>
        <taxon>Sapindales</taxon>
        <taxon>Anacardiaceae</taxon>
        <taxon>Pistacia</taxon>
    </lineage>
</organism>
<evidence type="ECO:0000313" key="2">
    <source>
        <dbReference type="Proteomes" id="UP001163603"/>
    </source>
</evidence>
<evidence type="ECO:0000313" key="1">
    <source>
        <dbReference type="EMBL" id="KAJ0051377.1"/>
    </source>
</evidence>